<keyword evidence="2" id="KW-1185">Reference proteome</keyword>
<accession>A0AAV9VTM3</accession>
<organism evidence="1 2">
    <name type="scientific">Arthrobotrys musiformis</name>
    <dbReference type="NCBI Taxonomy" id="47236"/>
    <lineage>
        <taxon>Eukaryota</taxon>
        <taxon>Fungi</taxon>
        <taxon>Dikarya</taxon>
        <taxon>Ascomycota</taxon>
        <taxon>Pezizomycotina</taxon>
        <taxon>Orbiliomycetes</taxon>
        <taxon>Orbiliales</taxon>
        <taxon>Orbiliaceae</taxon>
        <taxon>Arthrobotrys</taxon>
    </lineage>
</organism>
<proteinExistence type="predicted"/>
<dbReference type="Proteomes" id="UP001370758">
    <property type="component" value="Unassembled WGS sequence"/>
</dbReference>
<name>A0AAV9VTM3_9PEZI</name>
<dbReference type="AlphaFoldDB" id="A0AAV9VTM3"/>
<comment type="caution">
    <text evidence="1">The sequence shown here is derived from an EMBL/GenBank/DDBJ whole genome shotgun (WGS) entry which is preliminary data.</text>
</comment>
<evidence type="ECO:0000313" key="1">
    <source>
        <dbReference type="EMBL" id="KAK6495881.1"/>
    </source>
</evidence>
<gene>
    <name evidence="1" type="ORF">TWF481_002926</name>
</gene>
<sequence length="235" mass="26491">MPILLLQYASLYIEIKAHNFGHSDHHTCKGQRHTFIVVGMDSIRLIATKLATMRSRCSDLIDLGKKAGLKTQQKFHYRFKYNIDCPPDNLADYHKEFLIILSAIPRHDDIVTVQWETGESPSTSSECEINKAGISSPISQLLELLARGAQLFNAGNDLLRRRAFDAALFRYRTALATVEAATDSYSWGEHHSGLLPSKLQGRIQVNMVFCCAEQAGATNMIIPETNRFYLARIQH</sequence>
<protein>
    <submittedName>
        <fullName evidence="1">Uncharacterized protein</fullName>
    </submittedName>
</protein>
<dbReference type="EMBL" id="JAVHJL010000012">
    <property type="protein sequence ID" value="KAK6495881.1"/>
    <property type="molecule type" value="Genomic_DNA"/>
</dbReference>
<evidence type="ECO:0000313" key="2">
    <source>
        <dbReference type="Proteomes" id="UP001370758"/>
    </source>
</evidence>
<reference evidence="1 2" key="1">
    <citation type="submission" date="2023-08" db="EMBL/GenBank/DDBJ databases">
        <authorList>
            <person name="Palmer J.M."/>
        </authorList>
    </citation>
    <scope>NUCLEOTIDE SEQUENCE [LARGE SCALE GENOMIC DNA]</scope>
    <source>
        <strain evidence="1 2">TWF481</strain>
    </source>
</reference>